<dbReference type="GO" id="GO:0009231">
    <property type="term" value="P:riboflavin biosynthetic process"/>
    <property type="evidence" value="ECO:0007669"/>
    <property type="project" value="InterPro"/>
</dbReference>
<dbReference type="Gene3D" id="3.40.430.10">
    <property type="entry name" value="Dihydrofolate Reductase, subunit A"/>
    <property type="match status" value="1"/>
</dbReference>
<gene>
    <name evidence="2" type="ORF">CZ809_00415</name>
</gene>
<evidence type="ECO:0000313" key="3">
    <source>
        <dbReference type="Proteomes" id="UP000189966"/>
    </source>
</evidence>
<dbReference type="InterPro" id="IPR024072">
    <property type="entry name" value="DHFR-like_dom_sf"/>
</dbReference>
<feature type="domain" description="Bacterial bifunctional deaminase-reductase C-terminal" evidence="1">
    <location>
        <begin position="5"/>
        <end position="174"/>
    </location>
</feature>
<accession>A0A1T5HVS6</accession>
<dbReference type="RefSeq" id="WP_080155782.1">
    <property type="nucleotide sequence ID" value="NZ_FUZI01000001.1"/>
</dbReference>
<dbReference type="InterPro" id="IPR050765">
    <property type="entry name" value="Riboflavin_Biosynth_HTPR"/>
</dbReference>
<sequence>MKCSVFIATSVDGFIARKNGSVNWLQTAGNKNADMSDQADMGFNQYLASVDCIIMGRKCMETISSMDLPPEQWPYGNIRIIVLSTTITQAPDNLRDKVEMYAGNIKILITKLSTEGYQHAYVDGGMTIQAFINQQLINHITITRAPILLGSGISLFGETHKDIELEQTQAIVFPNNFIQVKYSVNYK</sequence>
<protein>
    <recommendedName>
        <fullName evidence="1">Bacterial bifunctional deaminase-reductase C-terminal domain-containing protein</fullName>
    </recommendedName>
</protein>
<dbReference type="GO" id="GO:0008703">
    <property type="term" value="F:5-amino-6-(5-phosphoribosylamino)uracil reductase activity"/>
    <property type="evidence" value="ECO:0007669"/>
    <property type="project" value="InterPro"/>
</dbReference>
<organism evidence="2 3">
    <name type="scientific">Photobacterium piscicola</name>
    <dbReference type="NCBI Taxonomy" id="1378299"/>
    <lineage>
        <taxon>Bacteria</taxon>
        <taxon>Pseudomonadati</taxon>
        <taxon>Pseudomonadota</taxon>
        <taxon>Gammaproteobacteria</taxon>
        <taxon>Vibrionales</taxon>
        <taxon>Vibrionaceae</taxon>
        <taxon>Photobacterium</taxon>
    </lineage>
</organism>
<dbReference type="EMBL" id="FUZI01000001">
    <property type="protein sequence ID" value="SKC30938.1"/>
    <property type="molecule type" value="Genomic_DNA"/>
</dbReference>
<evidence type="ECO:0000259" key="1">
    <source>
        <dbReference type="Pfam" id="PF01872"/>
    </source>
</evidence>
<proteinExistence type="predicted"/>
<dbReference type="AlphaFoldDB" id="A0A1T5HVS6"/>
<evidence type="ECO:0000313" key="2">
    <source>
        <dbReference type="EMBL" id="SKC30938.1"/>
    </source>
</evidence>
<dbReference type="PANTHER" id="PTHR38011">
    <property type="entry name" value="DIHYDROFOLATE REDUCTASE FAMILY PROTEIN (AFU_ORTHOLOGUE AFUA_8G06820)"/>
    <property type="match status" value="1"/>
</dbReference>
<dbReference type="PANTHER" id="PTHR38011:SF11">
    <property type="entry name" value="2,5-DIAMINO-6-RIBOSYLAMINO-4(3H)-PYRIMIDINONE 5'-PHOSPHATE REDUCTASE"/>
    <property type="match status" value="1"/>
</dbReference>
<dbReference type="InterPro" id="IPR002734">
    <property type="entry name" value="RibDG_C"/>
</dbReference>
<dbReference type="SUPFAM" id="SSF53597">
    <property type="entry name" value="Dihydrofolate reductase-like"/>
    <property type="match status" value="1"/>
</dbReference>
<name>A0A1T5HVS6_9GAMM</name>
<dbReference type="Pfam" id="PF01872">
    <property type="entry name" value="RibD_C"/>
    <property type="match status" value="1"/>
</dbReference>
<dbReference type="OrthoDB" id="9782335at2"/>
<reference evidence="2 3" key="1">
    <citation type="submission" date="2017-02" db="EMBL/GenBank/DDBJ databases">
        <authorList>
            <person name="Peterson S.W."/>
        </authorList>
    </citation>
    <scope>NUCLEOTIDE SEQUENCE [LARGE SCALE GENOMIC DNA]</scope>
    <source>
        <strain evidence="3">type strain: NCCB 100098</strain>
    </source>
</reference>
<dbReference type="Proteomes" id="UP000189966">
    <property type="component" value="Unassembled WGS sequence"/>
</dbReference>